<dbReference type="GO" id="GO:0007156">
    <property type="term" value="P:homophilic cell adhesion via plasma membrane adhesion molecules"/>
    <property type="evidence" value="ECO:0007669"/>
    <property type="project" value="InterPro"/>
</dbReference>
<dbReference type="GO" id="GO:0005509">
    <property type="term" value="F:calcium ion binding"/>
    <property type="evidence" value="ECO:0007669"/>
    <property type="project" value="UniProtKB-UniRule"/>
</dbReference>
<dbReference type="InterPro" id="IPR039808">
    <property type="entry name" value="Cadherin"/>
</dbReference>
<dbReference type="InterPro" id="IPR002126">
    <property type="entry name" value="Cadherin-like_dom"/>
</dbReference>
<proteinExistence type="predicted"/>
<dbReference type="PROSITE" id="PS50023">
    <property type="entry name" value="LIM_DOMAIN_2"/>
    <property type="match status" value="1"/>
</dbReference>
<dbReference type="PRINTS" id="PR00205">
    <property type="entry name" value="CADHERIN"/>
</dbReference>
<keyword evidence="8" id="KW-1133">Transmembrane helix</keyword>
<comment type="subcellular location">
    <subcellularLocation>
        <location evidence="1">Membrane</location>
        <topology evidence="1">Single-pass membrane protein</topology>
    </subcellularLocation>
</comment>
<keyword evidence="15" id="KW-1185">Reference proteome</keyword>
<evidence type="ECO:0000256" key="2">
    <source>
        <dbReference type="ARBA" id="ARBA00022692"/>
    </source>
</evidence>
<evidence type="ECO:0000256" key="5">
    <source>
        <dbReference type="ARBA" id="ARBA00022737"/>
    </source>
</evidence>
<evidence type="ECO:0000256" key="4">
    <source>
        <dbReference type="ARBA" id="ARBA00022729"/>
    </source>
</evidence>
<dbReference type="CDD" id="cd11304">
    <property type="entry name" value="Cadherin_repeat"/>
    <property type="match status" value="3"/>
</dbReference>
<evidence type="ECO:0000259" key="13">
    <source>
        <dbReference type="PROSITE" id="PS50023"/>
    </source>
</evidence>
<dbReference type="CDD" id="cd09335">
    <property type="entry name" value="LIM5_PINCH"/>
    <property type="match status" value="1"/>
</dbReference>
<keyword evidence="5" id="KW-0677">Repeat</keyword>
<keyword evidence="2" id="KW-0812">Transmembrane</keyword>
<dbReference type="InterPro" id="IPR020894">
    <property type="entry name" value="Cadherin_CS"/>
</dbReference>
<dbReference type="PANTHER" id="PTHR24027:SF422">
    <property type="entry name" value="CADHERIN DOMAIN-CONTAINING PROTEIN"/>
    <property type="match status" value="1"/>
</dbReference>
<dbReference type="Gene3D" id="2.60.40.60">
    <property type="entry name" value="Cadherins"/>
    <property type="match status" value="5"/>
</dbReference>
<evidence type="ECO:0000256" key="3">
    <source>
        <dbReference type="ARBA" id="ARBA00022723"/>
    </source>
</evidence>
<keyword evidence="9 12" id="KW-0440">LIM domain</keyword>
<dbReference type="PANTHER" id="PTHR24027">
    <property type="entry name" value="CADHERIN-23"/>
    <property type="match status" value="1"/>
</dbReference>
<dbReference type="GO" id="GO:0016342">
    <property type="term" value="C:catenin complex"/>
    <property type="evidence" value="ECO:0007669"/>
    <property type="project" value="TreeGrafter"/>
</dbReference>
<dbReference type="SUPFAM" id="SSF49313">
    <property type="entry name" value="Cadherin-like"/>
    <property type="match status" value="4"/>
</dbReference>
<dbReference type="Pfam" id="PF00028">
    <property type="entry name" value="Cadherin"/>
    <property type="match status" value="2"/>
</dbReference>
<dbReference type="GO" id="GO:0008013">
    <property type="term" value="F:beta-catenin binding"/>
    <property type="evidence" value="ECO:0007669"/>
    <property type="project" value="TreeGrafter"/>
</dbReference>
<dbReference type="InterPro" id="IPR001781">
    <property type="entry name" value="Znf_LIM"/>
</dbReference>
<dbReference type="SUPFAM" id="SSF57716">
    <property type="entry name" value="Glucocorticoid receptor-like (DNA-binding domain)"/>
    <property type="match status" value="1"/>
</dbReference>
<feature type="domain" description="Cadherin" evidence="14">
    <location>
        <begin position="401"/>
        <end position="498"/>
    </location>
</feature>
<evidence type="ECO:0000256" key="8">
    <source>
        <dbReference type="ARBA" id="ARBA00022989"/>
    </source>
</evidence>
<feature type="domain" description="Cadherin" evidence="14">
    <location>
        <begin position="513"/>
        <end position="586"/>
    </location>
</feature>
<feature type="domain" description="Cadherin" evidence="14">
    <location>
        <begin position="301"/>
        <end position="391"/>
    </location>
</feature>
<sequence length="593" mass="67214">MHFVCAKCEKPFLGTRHYEKKGLAYCELHFYQLFGNVCFKCGQVITGDVFQALQKAWCIKCFACTLCDKKMDQKSKFYELDMKPVCKRCYDKMPNELRKRLSNYYKNSLKQPLQQTPTNESTMKNGSGENTVIGILPVSGYTVNYIDEFRTISLRLISGDEFLVLNSATKQLILIQALDRETKGSKIEAVVECSSILADDDFQVNITVYINIKDVNDNPPKFPSDVLRIQVNEELPISSVIYSSLKAFDADSSGPNSEISYYTVMNSSNHEDNGQPRLNSTILFIVDVVDIDDQNPKFEYDQYSVTMNFSQTNNTLTVLPKPIKASDQDTLNSSIFYTLSGVHSDKFRINRDDGKLSSDHVFKRTDFFLLTIHAAQTDKPERQATAVLVVKSNLSTNLLFSDSKYSVNVKETARIGQEIFKIEVIEENSNGKLRFLLDDASGKFIVEEKTGVVRLKQNLDYEHRKNYNLSCRVSNGLDVAVVSLEIHVQDVNESPPKFELDEYIFKPWSTEDGSFVGHVRATDLDTDDKITYQLIDSTKIFRLNETGAIFIGNGSSIRNTSYLIVIYAADNGRPSKSSRCKIFVGVQFLWLCS</sequence>
<feature type="domain" description="Cadherin" evidence="14">
    <location>
        <begin position="129"/>
        <end position="222"/>
    </location>
</feature>
<evidence type="ECO:0000256" key="7">
    <source>
        <dbReference type="ARBA" id="ARBA00022837"/>
    </source>
</evidence>
<dbReference type="AlphaFoldDB" id="A0A915J484"/>
<dbReference type="SMART" id="SM00132">
    <property type="entry name" value="LIM"/>
    <property type="match status" value="1"/>
</dbReference>
<evidence type="ECO:0000256" key="1">
    <source>
        <dbReference type="ARBA" id="ARBA00004167"/>
    </source>
</evidence>
<dbReference type="Pfam" id="PF00412">
    <property type="entry name" value="LIM"/>
    <property type="match status" value="2"/>
</dbReference>
<evidence type="ECO:0000313" key="15">
    <source>
        <dbReference type="Proteomes" id="UP000887565"/>
    </source>
</evidence>
<dbReference type="PROSITE" id="PS00232">
    <property type="entry name" value="CADHERIN_1"/>
    <property type="match status" value="1"/>
</dbReference>
<evidence type="ECO:0000256" key="11">
    <source>
        <dbReference type="PROSITE-ProRule" id="PRU00043"/>
    </source>
</evidence>
<dbReference type="GO" id="GO:0045296">
    <property type="term" value="F:cadherin binding"/>
    <property type="evidence" value="ECO:0007669"/>
    <property type="project" value="TreeGrafter"/>
</dbReference>
<feature type="domain" description="LIM zinc-binding" evidence="13">
    <location>
        <begin position="36"/>
        <end position="96"/>
    </location>
</feature>
<evidence type="ECO:0000256" key="6">
    <source>
        <dbReference type="ARBA" id="ARBA00022833"/>
    </source>
</evidence>
<protein>
    <submittedName>
        <fullName evidence="16">Uncharacterized protein</fullName>
    </submittedName>
</protein>
<keyword evidence="7 11" id="KW-0106">Calcium</keyword>
<evidence type="ECO:0000313" key="16">
    <source>
        <dbReference type="WBParaSite" id="nRc.2.0.1.t21282-RA"/>
    </source>
</evidence>
<evidence type="ECO:0000256" key="9">
    <source>
        <dbReference type="ARBA" id="ARBA00023038"/>
    </source>
</evidence>
<keyword evidence="4" id="KW-0732">Signal</keyword>
<evidence type="ECO:0000256" key="12">
    <source>
        <dbReference type="PROSITE-ProRule" id="PRU00125"/>
    </source>
</evidence>
<organism evidence="15 16">
    <name type="scientific">Romanomermis culicivorax</name>
    <name type="common">Nematode worm</name>
    <dbReference type="NCBI Taxonomy" id="13658"/>
    <lineage>
        <taxon>Eukaryota</taxon>
        <taxon>Metazoa</taxon>
        <taxon>Ecdysozoa</taxon>
        <taxon>Nematoda</taxon>
        <taxon>Enoplea</taxon>
        <taxon>Dorylaimia</taxon>
        <taxon>Mermithida</taxon>
        <taxon>Mermithoidea</taxon>
        <taxon>Mermithidae</taxon>
        <taxon>Romanomermis</taxon>
    </lineage>
</organism>
<dbReference type="Gene3D" id="2.10.110.10">
    <property type="entry name" value="Cysteine Rich Protein"/>
    <property type="match status" value="2"/>
</dbReference>
<dbReference type="GO" id="GO:0016477">
    <property type="term" value="P:cell migration"/>
    <property type="evidence" value="ECO:0007669"/>
    <property type="project" value="TreeGrafter"/>
</dbReference>
<reference evidence="16" key="1">
    <citation type="submission" date="2022-11" db="UniProtKB">
        <authorList>
            <consortium name="WormBaseParasite"/>
        </authorList>
    </citation>
    <scope>IDENTIFICATION</scope>
</reference>
<dbReference type="Proteomes" id="UP000887565">
    <property type="component" value="Unplaced"/>
</dbReference>
<evidence type="ECO:0000259" key="14">
    <source>
        <dbReference type="PROSITE" id="PS50268"/>
    </source>
</evidence>
<keyword evidence="10" id="KW-0472">Membrane</keyword>
<keyword evidence="3 12" id="KW-0479">Metal-binding</keyword>
<dbReference type="FunFam" id="2.10.110.10:FF:000141">
    <property type="entry name" value="LIM domain-containing protein"/>
    <property type="match status" value="1"/>
</dbReference>
<name>A0A915J484_ROMCU</name>
<evidence type="ECO:0000256" key="10">
    <source>
        <dbReference type="ARBA" id="ARBA00023136"/>
    </source>
</evidence>
<dbReference type="PROSITE" id="PS50268">
    <property type="entry name" value="CADHERIN_2"/>
    <property type="match status" value="4"/>
</dbReference>
<accession>A0A915J484</accession>
<dbReference type="OMA" id="IKCFACT"/>
<dbReference type="SMART" id="SM00112">
    <property type="entry name" value="CA"/>
    <property type="match status" value="4"/>
</dbReference>
<dbReference type="WBParaSite" id="nRc.2.0.1.t21282-RA">
    <property type="protein sequence ID" value="nRc.2.0.1.t21282-RA"/>
    <property type="gene ID" value="nRc.2.0.1.g21282"/>
</dbReference>
<dbReference type="InterPro" id="IPR015919">
    <property type="entry name" value="Cadherin-like_sf"/>
</dbReference>
<keyword evidence="6 12" id="KW-0862">Zinc</keyword>